<gene>
    <name evidence="3" type="ORF">AQPE_4112</name>
</gene>
<dbReference type="InterPro" id="IPR045743">
    <property type="entry name" value="DUF6089"/>
</dbReference>
<evidence type="ECO:0000313" key="4">
    <source>
        <dbReference type="Proteomes" id="UP001193389"/>
    </source>
</evidence>
<dbReference type="SUPFAM" id="SSF56925">
    <property type="entry name" value="OMPA-like"/>
    <property type="match status" value="1"/>
</dbReference>
<keyword evidence="1" id="KW-0732">Signal</keyword>
<dbReference type="Proteomes" id="UP001193389">
    <property type="component" value="Chromosome"/>
</dbReference>
<protein>
    <recommendedName>
        <fullName evidence="2">DUF6089 domain-containing protein</fullName>
    </recommendedName>
</protein>
<feature type="chain" id="PRO_5024413763" description="DUF6089 domain-containing protein" evidence="1">
    <location>
        <begin position="20"/>
        <end position="255"/>
    </location>
</feature>
<feature type="domain" description="DUF6089" evidence="2">
    <location>
        <begin position="7"/>
        <end position="225"/>
    </location>
</feature>
<sequence>MKQLFVIFLIGFLAIKALAQPSVDIGVFGGGGTYLGDMTKVDFQKSINPAYGGFVRYNFNPRYALRFNVINGTIGAEGEYDYQLYNPDPTDLFWSFSKNVLDISLNFEWNYLKYIVGDKETPWSTFIYGGIGIQTFKYSIQTVNGINDGSELAPTIPFGLGVKYNLSKRWGIGFEGGLRKSLSDKLDNLDDPLNYVNADNIQIKYTDQLHNNDWTAYMGIHLVYKLIYGNQNWELRTVKERNMIDWGIKNKNRRE</sequence>
<dbReference type="AlphaFoldDB" id="A0A5K7SED0"/>
<dbReference type="EMBL" id="AP018694">
    <property type="protein sequence ID" value="BBE19923.1"/>
    <property type="molecule type" value="Genomic_DNA"/>
</dbReference>
<feature type="signal peptide" evidence="1">
    <location>
        <begin position="1"/>
        <end position="19"/>
    </location>
</feature>
<reference evidence="3" key="1">
    <citation type="journal article" date="2020" name="Int. J. Syst. Evol. Microbiol.">
        <title>Aquipluma nitroreducens gen. nov. sp. nov., a novel facultatively anaerobic bacterium isolated from a freshwater lake.</title>
        <authorList>
            <person name="Watanabe M."/>
            <person name="Kojima H."/>
            <person name="Fukui M."/>
        </authorList>
    </citation>
    <scope>NUCLEOTIDE SEQUENCE</scope>
    <source>
        <strain evidence="3">MeG22</strain>
    </source>
</reference>
<dbReference type="Gene3D" id="2.40.160.20">
    <property type="match status" value="1"/>
</dbReference>
<dbReference type="InterPro" id="IPR011250">
    <property type="entry name" value="OMP/PagP_B-barrel"/>
</dbReference>
<name>A0A5K7SED0_9BACT</name>
<accession>A0A5K7SED0</accession>
<dbReference type="RefSeq" id="WP_318348130.1">
    <property type="nucleotide sequence ID" value="NZ_AP018694.1"/>
</dbReference>
<keyword evidence="4" id="KW-1185">Reference proteome</keyword>
<dbReference type="KEGG" id="anf:AQPE_4112"/>
<proteinExistence type="predicted"/>
<evidence type="ECO:0000313" key="3">
    <source>
        <dbReference type="EMBL" id="BBE19923.1"/>
    </source>
</evidence>
<evidence type="ECO:0000259" key="2">
    <source>
        <dbReference type="Pfam" id="PF19573"/>
    </source>
</evidence>
<evidence type="ECO:0000256" key="1">
    <source>
        <dbReference type="SAM" id="SignalP"/>
    </source>
</evidence>
<organism evidence="3 4">
    <name type="scientific">Aquipluma nitroreducens</name>
    <dbReference type="NCBI Taxonomy" id="2010828"/>
    <lineage>
        <taxon>Bacteria</taxon>
        <taxon>Pseudomonadati</taxon>
        <taxon>Bacteroidota</taxon>
        <taxon>Bacteroidia</taxon>
        <taxon>Marinilabiliales</taxon>
        <taxon>Prolixibacteraceae</taxon>
        <taxon>Aquipluma</taxon>
    </lineage>
</organism>
<dbReference type="Pfam" id="PF19573">
    <property type="entry name" value="DUF6089"/>
    <property type="match status" value="1"/>
</dbReference>